<name>A0AAN8YFK3_SOLBU</name>
<accession>A0AAN8YFK3</accession>
<dbReference type="Proteomes" id="UP001371456">
    <property type="component" value="Unassembled WGS sequence"/>
</dbReference>
<dbReference type="AlphaFoldDB" id="A0AAN8YFK3"/>
<protein>
    <submittedName>
        <fullName evidence="1">Uncharacterized protein</fullName>
    </submittedName>
</protein>
<sequence length="145" mass="16931">MASKMQRDNFFQIKTYDPTHTCKEWHHENRTITSSFIARKYLKEIGSNRNGSLADFRDRVSVDLRAKVTLSQVKRAKRKAISLLDGDFKDQFKMMWDYCNEMDRTNPGNPNAAAWCNEKEPSQWTMSYFSSDAKSDMLLNNVCEV</sequence>
<comment type="caution">
    <text evidence="1">The sequence shown here is derived from an EMBL/GenBank/DDBJ whole genome shotgun (WGS) entry which is preliminary data.</text>
</comment>
<keyword evidence="2" id="KW-1185">Reference proteome</keyword>
<organism evidence="1 2">
    <name type="scientific">Solanum bulbocastanum</name>
    <name type="common">Wild potato</name>
    <dbReference type="NCBI Taxonomy" id="147425"/>
    <lineage>
        <taxon>Eukaryota</taxon>
        <taxon>Viridiplantae</taxon>
        <taxon>Streptophyta</taxon>
        <taxon>Embryophyta</taxon>
        <taxon>Tracheophyta</taxon>
        <taxon>Spermatophyta</taxon>
        <taxon>Magnoliopsida</taxon>
        <taxon>eudicotyledons</taxon>
        <taxon>Gunneridae</taxon>
        <taxon>Pentapetalae</taxon>
        <taxon>asterids</taxon>
        <taxon>lamiids</taxon>
        <taxon>Solanales</taxon>
        <taxon>Solanaceae</taxon>
        <taxon>Solanoideae</taxon>
        <taxon>Solaneae</taxon>
        <taxon>Solanum</taxon>
    </lineage>
</organism>
<dbReference type="PANTHER" id="PTHR31973">
    <property type="entry name" value="POLYPROTEIN, PUTATIVE-RELATED"/>
    <property type="match status" value="1"/>
</dbReference>
<evidence type="ECO:0000313" key="1">
    <source>
        <dbReference type="EMBL" id="KAK6790945.1"/>
    </source>
</evidence>
<reference evidence="1 2" key="1">
    <citation type="submission" date="2024-02" db="EMBL/GenBank/DDBJ databases">
        <title>de novo genome assembly of Solanum bulbocastanum strain 11H21.</title>
        <authorList>
            <person name="Hosaka A.J."/>
        </authorList>
    </citation>
    <scope>NUCLEOTIDE SEQUENCE [LARGE SCALE GENOMIC DNA]</scope>
    <source>
        <tissue evidence="1">Young leaves</tissue>
    </source>
</reference>
<dbReference type="PANTHER" id="PTHR31973:SF191">
    <property type="entry name" value="OS05G0489400 PROTEIN"/>
    <property type="match status" value="1"/>
</dbReference>
<evidence type="ECO:0000313" key="2">
    <source>
        <dbReference type="Proteomes" id="UP001371456"/>
    </source>
</evidence>
<dbReference type="EMBL" id="JBANQN010000004">
    <property type="protein sequence ID" value="KAK6790945.1"/>
    <property type="molecule type" value="Genomic_DNA"/>
</dbReference>
<proteinExistence type="predicted"/>
<gene>
    <name evidence="1" type="ORF">RDI58_010026</name>
</gene>